<feature type="transmembrane region" description="Helical" evidence="1">
    <location>
        <begin position="99"/>
        <end position="116"/>
    </location>
</feature>
<feature type="transmembrane region" description="Helical" evidence="1">
    <location>
        <begin position="66"/>
        <end position="87"/>
    </location>
</feature>
<dbReference type="Proteomes" id="UP000245845">
    <property type="component" value="Unassembled WGS sequence"/>
</dbReference>
<dbReference type="EMBL" id="QGDL01000004">
    <property type="protein sequence ID" value="PWJ30165.1"/>
    <property type="molecule type" value="Genomic_DNA"/>
</dbReference>
<comment type="caution">
    <text evidence="3">The sequence shown here is derived from an EMBL/GenBank/DDBJ whole genome shotgun (WGS) entry which is preliminary data.</text>
</comment>
<feature type="transmembrane region" description="Helical" evidence="1">
    <location>
        <begin position="167"/>
        <end position="188"/>
    </location>
</feature>
<evidence type="ECO:0000313" key="3">
    <source>
        <dbReference type="EMBL" id="PWJ30165.1"/>
    </source>
</evidence>
<sequence>MNKYKKTNLCITLTALIAFLLWTLAVTKFDLQAIGPQKSIVGFASLNGAFHDFTGVHMWLYEVTDWLGLVPAVFVLGFGLLGLAQLIKRRSLFKVDFDILILGVFYILVMAVYILFEVFVINYRPVLIAGRLEASYPSSTTLLVLCVMPTAIMQLRKRINKPVVKNVVTVIISLFIIFMVIGRLVSGVHWMTDIVGGVLLSTFLVMLYSYTENIEALRGRMEWTKKK</sequence>
<dbReference type="SUPFAM" id="SSF48317">
    <property type="entry name" value="Acid phosphatase/Vanadium-dependent haloperoxidase"/>
    <property type="match status" value="1"/>
</dbReference>
<feature type="transmembrane region" description="Helical" evidence="1">
    <location>
        <begin position="194"/>
        <end position="211"/>
    </location>
</feature>
<dbReference type="InterPro" id="IPR036938">
    <property type="entry name" value="PAP2/HPO_sf"/>
</dbReference>
<keyword evidence="1" id="KW-0812">Transmembrane</keyword>
<proteinExistence type="predicted"/>
<reference evidence="3 4" key="1">
    <citation type="submission" date="2018-05" db="EMBL/GenBank/DDBJ databases">
        <title>The Hungate 1000. A catalogue of reference genomes from the rumen microbiome.</title>
        <authorList>
            <person name="Kelly W."/>
        </authorList>
    </citation>
    <scope>NUCLEOTIDE SEQUENCE [LARGE SCALE GENOMIC DNA]</scope>
    <source>
        <strain evidence="3 4">NLAE-zl-C242</strain>
    </source>
</reference>
<evidence type="ECO:0000259" key="2">
    <source>
        <dbReference type="Pfam" id="PF01569"/>
    </source>
</evidence>
<dbReference type="InterPro" id="IPR000326">
    <property type="entry name" value="PAP2/HPO"/>
</dbReference>
<keyword evidence="4" id="KW-1185">Reference proteome</keyword>
<dbReference type="Gene3D" id="1.20.144.10">
    <property type="entry name" value="Phosphatidic acid phosphatase type 2/haloperoxidase"/>
    <property type="match status" value="1"/>
</dbReference>
<protein>
    <submittedName>
        <fullName evidence="3">Undecaprenyl-diphosphatase</fullName>
    </submittedName>
</protein>
<organism evidence="3 4">
    <name type="scientific">Faecalicatena orotica</name>
    <dbReference type="NCBI Taxonomy" id="1544"/>
    <lineage>
        <taxon>Bacteria</taxon>
        <taxon>Bacillati</taxon>
        <taxon>Bacillota</taxon>
        <taxon>Clostridia</taxon>
        <taxon>Lachnospirales</taxon>
        <taxon>Lachnospiraceae</taxon>
        <taxon>Faecalicatena</taxon>
    </lineage>
</organism>
<gene>
    <name evidence="3" type="ORF">A8806_10428</name>
</gene>
<feature type="domain" description="Phosphatidic acid phosphatase type 2/haloperoxidase" evidence="2">
    <location>
        <begin position="133"/>
        <end position="210"/>
    </location>
</feature>
<dbReference type="RefSeq" id="WP_109730609.1">
    <property type="nucleotide sequence ID" value="NZ_BAAACK010000019.1"/>
</dbReference>
<keyword evidence="1" id="KW-1133">Transmembrane helix</keyword>
<evidence type="ECO:0000256" key="1">
    <source>
        <dbReference type="SAM" id="Phobius"/>
    </source>
</evidence>
<dbReference type="AlphaFoldDB" id="A0A2Y9C9V0"/>
<keyword evidence="1" id="KW-0472">Membrane</keyword>
<name>A0A2Y9C9V0_9FIRM</name>
<dbReference type="OrthoDB" id="371155at2"/>
<accession>A0A2Y9C9V0</accession>
<dbReference type="Pfam" id="PF01569">
    <property type="entry name" value="PAP2"/>
    <property type="match status" value="1"/>
</dbReference>
<feature type="transmembrane region" description="Helical" evidence="1">
    <location>
        <begin position="136"/>
        <end position="155"/>
    </location>
</feature>
<evidence type="ECO:0000313" key="4">
    <source>
        <dbReference type="Proteomes" id="UP000245845"/>
    </source>
</evidence>